<dbReference type="GO" id="GO:0031388">
    <property type="term" value="P:organic acid phosphorylation"/>
    <property type="evidence" value="ECO:0007669"/>
    <property type="project" value="InterPro"/>
</dbReference>
<dbReference type="GO" id="GO:0140824">
    <property type="term" value="F:thioredoxin-dependent peroxiredoxin activity"/>
    <property type="evidence" value="ECO:0007669"/>
    <property type="project" value="UniProtKB-EC"/>
</dbReference>
<comment type="similarity">
    <text evidence="5">Belongs to the metallo-dependent hydrolases superfamily. Allantoinase family.</text>
</comment>
<evidence type="ECO:0000313" key="26">
    <source>
        <dbReference type="EMBL" id="MCP2369535.1"/>
    </source>
</evidence>
<evidence type="ECO:0000259" key="25">
    <source>
        <dbReference type="PROSITE" id="PS51352"/>
    </source>
</evidence>
<keyword evidence="17" id="KW-0049">Antioxidant</keyword>
<evidence type="ECO:0000256" key="1">
    <source>
        <dbReference type="ARBA" id="ARBA00001947"/>
    </source>
</evidence>
<evidence type="ECO:0000256" key="8">
    <source>
        <dbReference type="ARBA" id="ARBA00012863"/>
    </source>
</evidence>
<dbReference type="SUPFAM" id="SSF52833">
    <property type="entry name" value="Thioredoxin-like"/>
    <property type="match status" value="1"/>
</dbReference>
<dbReference type="EMBL" id="JAMZDY010000001">
    <property type="protein sequence ID" value="MCP2369535.1"/>
    <property type="molecule type" value="Genomic_DNA"/>
</dbReference>
<dbReference type="InterPro" id="IPR036249">
    <property type="entry name" value="Thioredoxin-like_sf"/>
</dbReference>
<evidence type="ECO:0000256" key="3">
    <source>
        <dbReference type="ARBA" id="ARBA00004968"/>
    </source>
</evidence>
<dbReference type="InterPro" id="IPR036129">
    <property type="entry name" value="Glycerate_kinase_sf"/>
</dbReference>
<dbReference type="Pfam" id="PF02595">
    <property type="entry name" value="Gly_kinase"/>
    <property type="match status" value="1"/>
</dbReference>
<dbReference type="InterPro" id="IPR006680">
    <property type="entry name" value="Amidohydro-rel"/>
</dbReference>
<protein>
    <recommendedName>
        <fullName evidence="21">Thioredoxin peroxidase</fullName>
        <ecNumber evidence="9">1.11.1.24</ecNumber>
        <ecNumber evidence="8">3.5.2.5</ecNumber>
    </recommendedName>
</protein>
<keyword evidence="11" id="KW-0659">Purine metabolism</keyword>
<dbReference type="Gene3D" id="3.90.1510.10">
    <property type="entry name" value="Glycerate kinase, domain 2"/>
    <property type="match status" value="1"/>
</dbReference>
<dbReference type="InterPro" id="IPR050138">
    <property type="entry name" value="DHOase/Allantoinase_Hydrolase"/>
</dbReference>
<dbReference type="GO" id="GO:0000256">
    <property type="term" value="P:allantoin catabolic process"/>
    <property type="evidence" value="ECO:0007669"/>
    <property type="project" value="InterPro"/>
</dbReference>
<keyword evidence="10" id="KW-0575">Peroxidase</keyword>
<dbReference type="InterPro" id="IPR011059">
    <property type="entry name" value="Metal-dep_hydrolase_composite"/>
</dbReference>
<dbReference type="GO" id="GO:0006145">
    <property type="term" value="P:purine nucleobase catabolic process"/>
    <property type="evidence" value="ECO:0007669"/>
    <property type="project" value="TreeGrafter"/>
</dbReference>
<comment type="subunit">
    <text evidence="6">Monomer.</text>
</comment>
<dbReference type="EC" id="3.5.2.5" evidence="8"/>
<dbReference type="Gene3D" id="3.40.50.10350">
    <property type="entry name" value="Glycerate kinase, domain 1"/>
    <property type="match status" value="1"/>
</dbReference>
<evidence type="ECO:0000256" key="23">
    <source>
        <dbReference type="ARBA" id="ARBA00049091"/>
    </source>
</evidence>
<evidence type="ECO:0000256" key="5">
    <source>
        <dbReference type="ARBA" id="ARBA00010368"/>
    </source>
</evidence>
<dbReference type="PANTHER" id="PTHR43668:SF2">
    <property type="entry name" value="ALLANTOINASE"/>
    <property type="match status" value="1"/>
</dbReference>
<dbReference type="Pfam" id="PF01979">
    <property type="entry name" value="Amidohydro_1"/>
    <property type="match status" value="1"/>
</dbReference>
<evidence type="ECO:0000256" key="10">
    <source>
        <dbReference type="ARBA" id="ARBA00022559"/>
    </source>
</evidence>
<comment type="catalytic activity">
    <reaction evidence="23">
        <text>a hydroperoxide + [thioredoxin]-dithiol = an alcohol + [thioredoxin]-disulfide + H2O</text>
        <dbReference type="Rhea" id="RHEA:62620"/>
        <dbReference type="Rhea" id="RHEA-COMP:10698"/>
        <dbReference type="Rhea" id="RHEA-COMP:10700"/>
        <dbReference type="ChEBI" id="CHEBI:15377"/>
        <dbReference type="ChEBI" id="CHEBI:29950"/>
        <dbReference type="ChEBI" id="CHEBI:30879"/>
        <dbReference type="ChEBI" id="CHEBI:35924"/>
        <dbReference type="ChEBI" id="CHEBI:50058"/>
        <dbReference type="EC" id="1.11.1.24"/>
    </reaction>
</comment>
<keyword evidence="20" id="KW-0676">Redox-active center</keyword>
<evidence type="ECO:0000256" key="2">
    <source>
        <dbReference type="ARBA" id="ARBA00003330"/>
    </source>
</evidence>
<dbReference type="GO" id="GO:0008270">
    <property type="term" value="F:zinc ion binding"/>
    <property type="evidence" value="ECO:0007669"/>
    <property type="project" value="InterPro"/>
</dbReference>
<dbReference type="InterPro" id="IPR000866">
    <property type="entry name" value="AhpC/TSA"/>
</dbReference>
<keyword evidence="14" id="KW-0418">Kinase</keyword>
<evidence type="ECO:0000256" key="24">
    <source>
        <dbReference type="SAM" id="MobiDB-lite"/>
    </source>
</evidence>
<reference evidence="26" key="1">
    <citation type="submission" date="2022-06" db="EMBL/GenBank/DDBJ databases">
        <title>Sequencing the genomes of 1000 actinobacteria strains.</title>
        <authorList>
            <person name="Klenk H.-P."/>
        </authorList>
    </citation>
    <scope>NUCLEOTIDE SEQUENCE</scope>
    <source>
        <strain evidence="26">DSM 22016</strain>
    </source>
</reference>
<dbReference type="SUPFAM" id="SSF110738">
    <property type="entry name" value="Glycerate kinase I"/>
    <property type="match status" value="1"/>
</dbReference>
<dbReference type="PANTHER" id="PTHR43668">
    <property type="entry name" value="ALLANTOINASE"/>
    <property type="match status" value="1"/>
</dbReference>
<proteinExistence type="inferred from homology"/>
<evidence type="ECO:0000313" key="27">
    <source>
        <dbReference type="Proteomes" id="UP001139722"/>
    </source>
</evidence>
<evidence type="ECO:0000256" key="9">
    <source>
        <dbReference type="ARBA" id="ARBA00013017"/>
    </source>
</evidence>
<keyword evidence="13" id="KW-0479">Metal-binding</keyword>
<gene>
    <name evidence="26" type="ORF">BJ978_000211</name>
</gene>
<dbReference type="InterPro" id="IPR018197">
    <property type="entry name" value="Glycerate_kinase_RE-like"/>
</dbReference>
<feature type="domain" description="Thioredoxin" evidence="25">
    <location>
        <begin position="897"/>
        <end position="1050"/>
    </location>
</feature>
<evidence type="ECO:0000256" key="14">
    <source>
        <dbReference type="ARBA" id="ARBA00022777"/>
    </source>
</evidence>
<dbReference type="OrthoDB" id="9803027at2"/>
<keyword evidence="15" id="KW-0378">Hydrolase</keyword>
<evidence type="ECO:0000256" key="13">
    <source>
        <dbReference type="ARBA" id="ARBA00022723"/>
    </source>
</evidence>
<comment type="function">
    <text evidence="2">Thiol-specific peroxidase that catalyzes the reduction of hydrogen peroxide and organic hydroperoxides to water and alcohols, respectively. Plays a role in cell protection against oxidative stress by detoxifying peroxides and as sensor of hydrogen peroxide-mediated signaling events.</text>
</comment>
<feature type="region of interest" description="Disordered" evidence="24">
    <location>
        <begin position="851"/>
        <end position="886"/>
    </location>
</feature>
<keyword evidence="12" id="KW-0808">Transferase</keyword>
<evidence type="ECO:0000256" key="6">
    <source>
        <dbReference type="ARBA" id="ARBA00011245"/>
    </source>
</evidence>
<evidence type="ECO:0000256" key="22">
    <source>
        <dbReference type="ARBA" id="ARBA00038489"/>
    </source>
</evidence>
<keyword evidence="19" id="KW-1015">Disulfide bond</keyword>
<dbReference type="GO" id="GO:0008887">
    <property type="term" value="F:glycerate kinase activity"/>
    <property type="evidence" value="ECO:0007669"/>
    <property type="project" value="InterPro"/>
</dbReference>
<evidence type="ECO:0000256" key="15">
    <source>
        <dbReference type="ARBA" id="ARBA00022801"/>
    </source>
</evidence>
<evidence type="ECO:0000256" key="16">
    <source>
        <dbReference type="ARBA" id="ARBA00022833"/>
    </source>
</evidence>
<evidence type="ECO:0000256" key="11">
    <source>
        <dbReference type="ARBA" id="ARBA00022631"/>
    </source>
</evidence>
<dbReference type="GO" id="GO:0004038">
    <property type="term" value="F:allantoinase activity"/>
    <property type="evidence" value="ECO:0007669"/>
    <property type="project" value="UniProtKB-EC"/>
</dbReference>
<evidence type="ECO:0000256" key="12">
    <source>
        <dbReference type="ARBA" id="ARBA00022679"/>
    </source>
</evidence>
<dbReference type="SUPFAM" id="SSF51338">
    <property type="entry name" value="Composite domain of metallo-dependent hydrolases"/>
    <property type="match status" value="1"/>
</dbReference>
<dbReference type="SUPFAM" id="SSF51556">
    <property type="entry name" value="Metallo-dependent hydrolases"/>
    <property type="match status" value="1"/>
</dbReference>
<dbReference type="NCBIfam" id="TIGR00045">
    <property type="entry name" value="glycerate kinase"/>
    <property type="match status" value="1"/>
</dbReference>
<evidence type="ECO:0000256" key="17">
    <source>
        <dbReference type="ARBA" id="ARBA00022862"/>
    </source>
</evidence>
<evidence type="ECO:0000256" key="7">
    <source>
        <dbReference type="ARBA" id="ARBA00011881"/>
    </source>
</evidence>
<dbReference type="AlphaFoldDB" id="A0A9X2KAX5"/>
<dbReference type="GO" id="GO:0050897">
    <property type="term" value="F:cobalt ion binding"/>
    <property type="evidence" value="ECO:0007669"/>
    <property type="project" value="InterPro"/>
</dbReference>
<name>A0A9X2KAX5_9MICO</name>
<sequence>MRVIVASDKFKGSLTAAEVAQRVAAGLRSADPSIEVVSVPVADGGEGTLEAAVAAGYDRRTAVVAGPTGAPLEAEFAVRGEVAVIEMARASGLDVLPGGIRDALGATSFGTGQLIGAALDAGCRELVLGIGGSASTDGGAGLLAALGARLLDDAGSDLPLGGGALAGLASIDLSGLDPRLASAHVVLASDVDNPLLGDAGAAAVFGPQKGADDADVAALDAALARFVEVLEATDAAGPTRLLPVAPRAAAVRAGAGAAGGVGFAALAVLGAERRPGIDVVIALTGLAEALRGADAVVTGEGSLDEQSLMGKTPIGVARVAAEAGVPVYAVCGRTSLDDETLRTAGFAGVRQLLELEPDADRAIAQAPELLERLAAQLAAQLGGPIDRDRPIDRGGPIERDRLAASAPFDLVVRGERVLVDGEFSAREIGVRDGVVARVAPLGTGLEATQTVDLAADEVLLPGLVDTHVHVNEPGRTEWEGFASATRAAAAGGVTTIVDMPLNSVPPTISVEALETKRAAADGRVFVDVGFWGGFVPGNLEHLAPLVDEGVFGFKCFLLHSGVDEFPPVTADEMEQAMEVIAEAGSMLIVHAEDAHVIDGAPHPHSVDYADFLASRPRAAEDAAIADVIERAARTGARAHILHLSSGDSLARIAAAKRDGVALSVETCPHYLTLTAEEIPAGATAFKCCPPIREAGNRDALWQGLERGELDFVVTDHSPATPELKFAGDGDFVEAWGGIASLQLGLPVVWTEARRRGIPLTRVVEWMSAAPARRVGLTAKGRIAVGAAADFAVFAPDARFTVDARALEHRHPVTPYDGRELTGEVRRTYLAGAPIDREHARGRLLRRDIAAVAGAPGPGPSPAPIAPATSPDAGTAEASDSTNRPSERSIMINSSDELEPGQLAPDFTIPDASGTARTLSSFRGGPVIVYFYPAAFTPGCTVEACDFRDNLAAFEAEGYTVLGISPDPVERLAEFAAAEQLSFPLLSDPDAEVARAWGAWGQKTVDGRTFDGLIRTTVVVDAEGRVAHLEYDVAPAGHVARLREALAGVSEAATA</sequence>
<accession>A0A9X2KAX5</accession>
<dbReference type="Pfam" id="PF00578">
    <property type="entry name" value="AhpC-TSA"/>
    <property type="match status" value="1"/>
</dbReference>
<evidence type="ECO:0000256" key="18">
    <source>
        <dbReference type="ARBA" id="ARBA00023002"/>
    </source>
</evidence>
<dbReference type="InterPro" id="IPR004381">
    <property type="entry name" value="Glycerate_kinase"/>
</dbReference>
<dbReference type="FunFam" id="3.40.30.10:FF:000007">
    <property type="entry name" value="Thioredoxin-dependent thiol peroxidase"/>
    <property type="match status" value="1"/>
</dbReference>
<dbReference type="NCBIfam" id="NF006960">
    <property type="entry name" value="PRK09437.1"/>
    <property type="match status" value="1"/>
</dbReference>
<evidence type="ECO:0000256" key="20">
    <source>
        <dbReference type="ARBA" id="ARBA00023284"/>
    </source>
</evidence>
<dbReference type="Proteomes" id="UP001139722">
    <property type="component" value="Unassembled WGS sequence"/>
</dbReference>
<keyword evidence="16" id="KW-0862">Zinc</keyword>
<dbReference type="Gene3D" id="3.40.30.10">
    <property type="entry name" value="Glutaredoxin"/>
    <property type="match status" value="1"/>
</dbReference>
<dbReference type="Gene3D" id="3.20.20.140">
    <property type="entry name" value="Metal-dependent hydrolases"/>
    <property type="match status" value="1"/>
</dbReference>
<comment type="cofactor">
    <cofactor evidence="1">
        <name>Zn(2+)</name>
        <dbReference type="ChEBI" id="CHEBI:29105"/>
    </cofactor>
</comment>
<dbReference type="InterPro" id="IPR032466">
    <property type="entry name" value="Metal_Hydrolase"/>
</dbReference>
<comment type="subunit">
    <text evidence="7">Homotetramer.</text>
</comment>
<comment type="similarity">
    <text evidence="22">Belongs to the peroxiredoxin family. BCP/PrxQ subfamily.</text>
</comment>
<dbReference type="EC" id="1.11.1.24" evidence="9"/>
<evidence type="ECO:0000256" key="21">
    <source>
        <dbReference type="ARBA" id="ARBA00032824"/>
    </source>
</evidence>
<dbReference type="InterPro" id="IPR017593">
    <property type="entry name" value="Allantoinase"/>
</dbReference>
<comment type="caution">
    <text evidence="26">The sequence shown here is derived from an EMBL/GenBank/DDBJ whole genome shotgun (WGS) entry which is preliminary data.</text>
</comment>
<evidence type="ECO:0000256" key="19">
    <source>
        <dbReference type="ARBA" id="ARBA00023157"/>
    </source>
</evidence>
<dbReference type="InterPro" id="IPR018193">
    <property type="entry name" value="Glyc_kinase_flavodox-like_fold"/>
</dbReference>
<dbReference type="PROSITE" id="PS51352">
    <property type="entry name" value="THIOREDOXIN_2"/>
    <property type="match status" value="1"/>
</dbReference>
<dbReference type="NCBIfam" id="TIGR03178">
    <property type="entry name" value="allantoinase"/>
    <property type="match status" value="1"/>
</dbReference>
<dbReference type="CDD" id="cd03017">
    <property type="entry name" value="PRX_BCP"/>
    <property type="match status" value="1"/>
</dbReference>
<dbReference type="InterPro" id="IPR013766">
    <property type="entry name" value="Thioredoxin_domain"/>
</dbReference>
<comment type="similarity">
    <text evidence="4">Belongs to the glycerate kinase type-1 family.</text>
</comment>
<comment type="pathway">
    <text evidence="3">Nitrogen metabolism; (S)-allantoin degradation; allantoate from (S)-allantoin: step 1/1.</text>
</comment>
<keyword evidence="27" id="KW-1185">Reference proteome</keyword>
<organism evidence="26 27">
    <name type="scientific">Agromyces terreus</name>
    <dbReference type="NCBI Taxonomy" id="424795"/>
    <lineage>
        <taxon>Bacteria</taxon>
        <taxon>Bacillati</taxon>
        <taxon>Actinomycetota</taxon>
        <taxon>Actinomycetes</taxon>
        <taxon>Micrococcales</taxon>
        <taxon>Microbacteriaceae</taxon>
        <taxon>Agromyces</taxon>
    </lineage>
</organism>
<dbReference type="FunFam" id="3.20.20.140:FF:000032">
    <property type="entry name" value="Allantoinase Dal1"/>
    <property type="match status" value="1"/>
</dbReference>
<dbReference type="GO" id="GO:0005737">
    <property type="term" value="C:cytoplasm"/>
    <property type="evidence" value="ECO:0007669"/>
    <property type="project" value="TreeGrafter"/>
</dbReference>
<evidence type="ECO:0000256" key="4">
    <source>
        <dbReference type="ARBA" id="ARBA00006284"/>
    </source>
</evidence>
<keyword evidence="18" id="KW-0560">Oxidoreductase</keyword>